<dbReference type="Gene3D" id="3.40.50.720">
    <property type="entry name" value="NAD(P)-binding Rossmann-like Domain"/>
    <property type="match status" value="1"/>
</dbReference>
<organism evidence="4 5">
    <name type="scientific">Streptomyces guryensis</name>
    <dbReference type="NCBI Taxonomy" id="2886947"/>
    <lineage>
        <taxon>Bacteria</taxon>
        <taxon>Bacillati</taxon>
        <taxon>Actinomycetota</taxon>
        <taxon>Actinomycetes</taxon>
        <taxon>Kitasatosporales</taxon>
        <taxon>Streptomycetaceae</taxon>
        <taxon>Streptomyces</taxon>
    </lineage>
</organism>
<dbReference type="SMART" id="SM00822">
    <property type="entry name" value="PKS_KR"/>
    <property type="match status" value="1"/>
</dbReference>
<keyword evidence="5" id="KW-1185">Reference proteome</keyword>
<evidence type="ECO:0000313" key="5">
    <source>
        <dbReference type="Proteomes" id="UP001108029"/>
    </source>
</evidence>
<dbReference type="GO" id="GO:0016491">
    <property type="term" value="F:oxidoreductase activity"/>
    <property type="evidence" value="ECO:0007669"/>
    <property type="project" value="UniProtKB-KW"/>
</dbReference>
<dbReference type="InterPro" id="IPR057326">
    <property type="entry name" value="KR_dom"/>
</dbReference>
<dbReference type="RefSeq" id="WP_232648971.1">
    <property type="nucleotide sequence ID" value="NZ_JAJSBI010000006.1"/>
</dbReference>
<evidence type="ECO:0000313" key="4">
    <source>
        <dbReference type="EMBL" id="MCD9874843.1"/>
    </source>
</evidence>
<gene>
    <name evidence="4" type="ORF">LJ657_14350</name>
</gene>
<proteinExistence type="inferred from homology"/>
<comment type="similarity">
    <text evidence="1">Belongs to the short-chain dehydrogenases/reductases (SDR) family.</text>
</comment>
<dbReference type="InterPro" id="IPR036291">
    <property type="entry name" value="NAD(P)-bd_dom_sf"/>
</dbReference>
<dbReference type="Proteomes" id="UP001108029">
    <property type="component" value="Unassembled WGS sequence"/>
</dbReference>
<dbReference type="PRINTS" id="PR00081">
    <property type="entry name" value="GDHRDH"/>
</dbReference>
<dbReference type="Pfam" id="PF00106">
    <property type="entry name" value="adh_short"/>
    <property type="match status" value="1"/>
</dbReference>
<accession>A0A9Q3Z5G3</accession>
<evidence type="ECO:0000256" key="2">
    <source>
        <dbReference type="ARBA" id="ARBA00023002"/>
    </source>
</evidence>
<comment type="caution">
    <text evidence="4">The sequence shown here is derived from an EMBL/GenBank/DDBJ whole genome shotgun (WGS) entry which is preliminary data.</text>
</comment>
<evidence type="ECO:0000259" key="3">
    <source>
        <dbReference type="SMART" id="SM00822"/>
    </source>
</evidence>
<dbReference type="CDD" id="cd05233">
    <property type="entry name" value="SDR_c"/>
    <property type="match status" value="1"/>
</dbReference>
<keyword evidence="2" id="KW-0560">Oxidoreductase</keyword>
<feature type="domain" description="Ketoreductase" evidence="3">
    <location>
        <begin position="6"/>
        <end position="186"/>
    </location>
</feature>
<dbReference type="PANTHER" id="PTHR43669">
    <property type="entry name" value="5-KETO-D-GLUCONATE 5-REDUCTASE"/>
    <property type="match status" value="1"/>
</dbReference>
<evidence type="ECO:0000256" key="1">
    <source>
        <dbReference type="ARBA" id="ARBA00006484"/>
    </source>
</evidence>
<dbReference type="EMBL" id="JAJSBI010000006">
    <property type="protein sequence ID" value="MCD9874843.1"/>
    <property type="molecule type" value="Genomic_DNA"/>
</dbReference>
<name>A0A9Q3Z5G3_9ACTN</name>
<sequence length="248" mass="25724">MSDHTRTAVVTGAGRGFGRAIAAALVAQGTRVIGLARNEPELRAVRDELGEGFTPLAADATDEALAAKVIRAHRPGLLVLNAGAVPHVAPVQEQTWETFSRNWEVDTRHVFAWTGAALREPLAPGSVVISMSSGAALGGSPLSGGYASAKAAVRYLRQYGAEESERAGLGVRFVTVLPDMTPVGGVGDTGVMGYAARLGVDRETFIAGRQPMLTLEQVGKAVVELAGNPDTGPEYRLGGAGLSPISRA</sequence>
<dbReference type="SUPFAM" id="SSF51735">
    <property type="entry name" value="NAD(P)-binding Rossmann-fold domains"/>
    <property type="match status" value="1"/>
</dbReference>
<dbReference type="InterPro" id="IPR002347">
    <property type="entry name" value="SDR_fam"/>
</dbReference>
<dbReference type="PANTHER" id="PTHR43669:SF3">
    <property type="entry name" value="ALCOHOL DEHYDROGENASE, PUTATIVE (AFU_ORTHOLOGUE AFUA_3G03445)-RELATED"/>
    <property type="match status" value="1"/>
</dbReference>
<protein>
    <submittedName>
        <fullName evidence="4">SDR family oxidoreductase</fullName>
    </submittedName>
</protein>
<reference evidence="4" key="1">
    <citation type="submission" date="2021-12" db="EMBL/GenBank/DDBJ databases">
        <authorList>
            <person name="Lee J.-H."/>
            <person name="Kim S.-B."/>
        </authorList>
    </citation>
    <scope>NUCLEOTIDE SEQUENCE</scope>
    <source>
        <strain evidence="4">NR30</strain>
    </source>
</reference>
<dbReference type="AlphaFoldDB" id="A0A9Q3Z5G3"/>